<name>A0ABX0DNQ8_9ACTN</name>
<dbReference type="EMBL" id="JAAKZX010000034">
    <property type="protein sequence ID" value="NGO43162.1"/>
    <property type="molecule type" value="Genomic_DNA"/>
</dbReference>
<dbReference type="RefSeq" id="WP_165339779.1">
    <property type="nucleotide sequence ID" value="NZ_JAAKZX010000034.1"/>
</dbReference>
<comment type="caution">
    <text evidence="1">The sequence shown here is derived from an EMBL/GenBank/DDBJ whole genome shotgun (WGS) entry which is preliminary data.</text>
</comment>
<dbReference type="Proteomes" id="UP001518140">
    <property type="component" value="Unassembled WGS sequence"/>
</dbReference>
<gene>
    <name evidence="1" type="ORF">G6048_13615</name>
</gene>
<sequence>MHTLHQAVTQCRTLVVDGPEGIGRSRLLTELARHGFLIRHAGVQPHQVDPCRPYRELLAAPGLLAVDGSIIHELVYGPLRRGHSRVTWIQALDFAEAIAERDGALVHLTAAQKQTAPQNQQDTEGAQAVSAYERAFRTLAQHVAVVTVDVGGLGPPIRAPDSSPFQLGRCAGKLTVS</sequence>
<evidence type="ECO:0000313" key="1">
    <source>
        <dbReference type="EMBL" id="NGO43162.1"/>
    </source>
</evidence>
<protein>
    <recommendedName>
        <fullName evidence="3">Orc1-like AAA ATPase domain-containing protein</fullName>
    </recommendedName>
</protein>
<proteinExistence type="predicted"/>
<organism evidence="1 2">
    <name type="scientific">Streptomyces ureilyticus</name>
    <dbReference type="NCBI Taxonomy" id="1775131"/>
    <lineage>
        <taxon>Bacteria</taxon>
        <taxon>Bacillati</taxon>
        <taxon>Actinomycetota</taxon>
        <taxon>Actinomycetes</taxon>
        <taxon>Kitasatosporales</taxon>
        <taxon>Streptomycetaceae</taxon>
        <taxon>Streptomyces</taxon>
    </lineage>
</organism>
<keyword evidence="2" id="KW-1185">Reference proteome</keyword>
<reference evidence="1 2" key="1">
    <citation type="submission" date="2020-02" db="EMBL/GenBank/DDBJ databases">
        <title>Whole-genome analyses of novel actinobacteria.</title>
        <authorList>
            <person name="Sahin N."/>
            <person name="Tokatli A."/>
        </authorList>
    </citation>
    <scope>NUCLEOTIDE SEQUENCE [LARGE SCALE GENOMIC DNA]</scope>
    <source>
        <strain evidence="1 2">YC419</strain>
    </source>
</reference>
<evidence type="ECO:0008006" key="3">
    <source>
        <dbReference type="Google" id="ProtNLM"/>
    </source>
</evidence>
<evidence type="ECO:0000313" key="2">
    <source>
        <dbReference type="Proteomes" id="UP001518140"/>
    </source>
</evidence>
<accession>A0ABX0DNQ8</accession>